<keyword evidence="4" id="KW-1185">Reference proteome</keyword>
<feature type="transmembrane region" description="Helical" evidence="2">
    <location>
        <begin position="100"/>
        <end position="120"/>
    </location>
</feature>
<protein>
    <recommendedName>
        <fullName evidence="5">Transmembrane protein</fullName>
    </recommendedName>
</protein>
<sequence>MHSQCRLCTDFWIRIFLGSSNHTWPPIMTIDTTTASYWLNWRFLLCAIWILAAMVVSVLIIWKYEESRSQRRENGKRKGVLYKDDVWKTCYKAIHPNWLLAYRLIAFALLLSLLVADVVLHGIRILYFYTQWTFTLVTVYFGLNLLARIFTVHPWLSPISQGSVLIVSNGLNSHGEPHDREAADPWALAFQIIFQMTAGAVVLTDCVFWLLIYPFLTDRNYRLHFLAVCMHSVNAIFLLGDVFQNCLRFPFFRIAYFVLWTCVFVIFQWILHIFVSLRWPYPFLDLSSRYAPLWYFAVGILCLPCYGIFEILMKIKKCWLSRLFHNPIEIEGGAERSSSSTSQEAQSASQKARSSNEGLEESNKP</sequence>
<feature type="compositionally biased region" description="Low complexity" evidence="1">
    <location>
        <begin position="335"/>
        <end position="355"/>
    </location>
</feature>
<dbReference type="PANTHER" id="PTHR12242">
    <property type="entry name" value="OS02G0130600 PROTEIN-RELATED"/>
    <property type="match status" value="1"/>
</dbReference>
<comment type="caution">
    <text evidence="3">The sequence shown here is derived from an EMBL/GenBank/DDBJ whole genome shotgun (WGS) entry which is preliminary data.</text>
</comment>
<name>A0A9Q1LFY7_9SOLA</name>
<dbReference type="AlphaFoldDB" id="A0A9Q1LFY7"/>
<evidence type="ECO:0000313" key="3">
    <source>
        <dbReference type="EMBL" id="KAJ8535510.1"/>
    </source>
</evidence>
<dbReference type="EMBL" id="JAJAGQ010000018">
    <property type="protein sequence ID" value="KAJ8535510.1"/>
    <property type="molecule type" value="Genomic_DNA"/>
</dbReference>
<dbReference type="PANTHER" id="PTHR12242:SF10">
    <property type="entry name" value="TRANSMEMBRANE PROTEIN"/>
    <property type="match status" value="1"/>
</dbReference>
<keyword evidence="2" id="KW-0472">Membrane</keyword>
<evidence type="ECO:0000256" key="1">
    <source>
        <dbReference type="SAM" id="MobiDB-lite"/>
    </source>
</evidence>
<evidence type="ECO:0008006" key="5">
    <source>
        <dbReference type="Google" id="ProtNLM"/>
    </source>
</evidence>
<dbReference type="GO" id="GO:0016020">
    <property type="term" value="C:membrane"/>
    <property type="evidence" value="ECO:0007669"/>
    <property type="project" value="TreeGrafter"/>
</dbReference>
<keyword evidence="2" id="KW-1133">Transmembrane helix</keyword>
<gene>
    <name evidence="3" type="ORF">K7X08_023230</name>
</gene>
<evidence type="ECO:0000313" key="4">
    <source>
        <dbReference type="Proteomes" id="UP001152561"/>
    </source>
</evidence>
<dbReference type="Proteomes" id="UP001152561">
    <property type="component" value="Unassembled WGS sequence"/>
</dbReference>
<feature type="transmembrane region" description="Helical" evidence="2">
    <location>
        <begin position="41"/>
        <end position="62"/>
    </location>
</feature>
<dbReference type="OrthoDB" id="419711at2759"/>
<proteinExistence type="predicted"/>
<feature type="transmembrane region" description="Helical" evidence="2">
    <location>
        <begin position="186"/>
        <end position="211"/>
    </location>
</feature>
<feature type="transmembrane region" description="Helical" evidence="2">
    <location>
        <begin position="294"/>
        <end position="313"/>
    </location>
</feature>
<accession>A0A9Q1LFY7</accession>
<organism evidence="3 4">
    <name type="scientific">Anisodus acutangulus</name>
    <dbReference type="NCBI Taxonomy" id="402998"/>
    <lineage>
        <taxon>Eukaryota</taxon>
        <taxon>Viridiplantae</taxon>
        <taxon>Streptophyta</taxon>
        <taxon>Embryophyta</taxon>
        <taxon>Tracheophyta</taxon>
        <taxon>Spermatophyta</taxon>
        <taxon>Magnoliopsida</taxon>
        <taxon>eudicotyledons</taxon>
        <taxon>Gunneridae</taxon>
        <taxon>Pentapetalae</taxon>
        <taxon>asterids</taxon>
        <taxon>lamiids</taxon>
        <taxon>Solanales</taxon>
        <taxon>Solanaceae</taxon>
        <taxon>Solanoideae</taxon>
        <taxon>Hyoscyameae</taxon>
        <taxon>Anisodus</taxon>
    </lineage>
</organism>
<keyword evidence="2" id="KW-0812">Transmembrane</keyword>
<feature type="transmembrane region" description="Helical" evidence="2">
    <location>
        <begin position="126"/>
        <end position="147"/>
    </location>
</feature>
<evidence type="ECO:0000256" key="2">
    <source>
        <dbReference type="SAM" id="Phobius"/>
    </source>
</evidence>
<reference evidence="4" key="1">
    <citation type="journal article" date="2023" name="Proc. Natl. Acad. Sci. U.S.A.">
        <title>Genomic and structural basis for evolution of tropane alkaloid biosynthesis.</title>
        <authorList>
            <person name="Wanga Y.-J."/>
            <person name="Taina T."/>
            <person name="Yua J.-Y."/>
            <person name="Lia J."/>
            <person name="Xua B."/>
            <person name="Chenc J."/>
            <person name="D'Auriad J.C."/>
            <person name="Huanga J.-P."/>
            <person name="Huanga S.-X."/>
        </authorList>
    </citation>
    <scope>NUCLEOTIDE SEQUENCE [LARGE SCALE GENOMIC DNA]</scope>
    <source>
        <strain evidence="4">cv. KIB-2019</strain>
    </source>
</reference>
<feature type="transmembrane region" description="Helical" evidence="2">
    <location>
        <begin position="254"/>
        <end position="274"/>
    </location>
</feature>
<feature type="region of interest" description="Disordered" evidence="1">
    <location>
        <begin position="332"/>
        <end position="365"/>
    </location>
</feature>